<evidence type="ECO:0000256" key="1">
    <source>
        <dbReference type="ARBA" id="ARBA00022908"/>
    </source>
</evidence>
<accession>A0A432YCD5</accession>
<evidence type="ECO:0000313" key="7">
    <source>
        <dbReference type="EMBL" id="RUO58668.1"/>
    </source>
</evidence>
<dbReference type="CDD" id="cd03768">
    <property type="entry name" value="SR_ResInv"/>
    <property type="match status" value="1"/>
</dbReference>
<keyword evidence="3" id="KW-0233">DNA recombination</keyword>
<reference evidence="8" key="1">
    <citation type="journal article" date="2018" name="Front. Microbiol.">
        <title>Genome-Based Analysis Reveals the Taxonomy and Diversity of the Family Idiomarinaceae.</title>
        <authorList>
            <person name="Liu Y."/>
            <person name="Lai Q."/>
            <person name="Shao Z."/>
        </authorList>
    </citation>
    <scope>NUCLEOTIDE SEQUENCE [LARGE SCALE GENOMIC DNA]</scope>
    <source>
        <strain evidence="8">PIM1</strain>
    </source>
</reference>
<dbReference type="Proteomes" id="UP000288127">
    <property type="component" value="Unassembled WGS sequence"/>
</dbReference>
<feature type="domain" description="Resolvase/invertase-type recombinase catalytic" evidence="6">
    <location>
        <begin position="1"/>
        <end position="138"/>
    </location>
</feature>
<dbReference type="PROSITE" id="PS00397">
    <property type="entry name" value="RECOMBINASES_1"/>
    <property type="match status" value="1"/>
</dbReference>
<dbReference type="RefSeq" id="WP_126760426.1">
    <property type="nucleotide sequence ID" value="NZ_PIPZ01000005.1"/>
</dbReference>
<evidence type="ECO:0000256" key="3">
    <source>
        <dbReference type="ARBA" id="ARBA00023172"/>
    </source>
</evidence>
<dbReference type="EMBL" id="PIPZ01000005">
    <property type="protein sequence ID" value="RUO58668.1"/>
    <property type="molecule type" value="Genomic_DNA"/>
</dbReference>
<dbReference type="InterPro" id="IPR006118">
    <property type="entry name" value="Recombinase_CS"/>
</dbReference>
<dbReference type="PANTHER" id="PTHR30461">
    <property type="entry name" value="DNA-INVERTASE FROM LAMBDOID PROPHAGE"/>
    <property type="match status" value="1"/>
</dbReference>
<comment type="caution">
    <text evidence="7">The sequence shown here is derived from an EMBL/GenBank/DDBJ whole genome shotgun (WGS) entry which is preliminary data.</text>
</comment>
<dbReference type="GO" id="GO:0000150">
    <property type="term" value="F:DNA strand exchange activity"/>
    <property type="evidence" value="ECO:0007669"/>
    <property type="project" value="InterPro"/>
</dbReference>
<dbReference type="PROSITE" id="PS00398">
    <property type="entry name" value="RECOMBINASES_2"/>
    <property type="match status" value="1"/>
</dbReference>
<dbReference type="OrthoDB" id="9797501at2"/>
<dbReference type="Pfam" id="PF00239">
    <property type="entry name" value="Resolvase"/>
    <property type="match status" value="1"/>
</dbReference>
<dbReference type="InterPro" id="IPR006119">
    <property type="entry name" value="Resolv_N"/>
</dbReference>
<evidence type="ECO:0000256" key="5">
    <source>
        <dbReference type="PROSITE-ProRule" id="PRU10137"/>
    </source>
</evidence>
<dbReference type="InterPro" id="IPR036162">
    <property type="entry name" value="Resolvase-like_N_sf"/>
</dbReference>
<evidence type="ECO:0000256" key="4">
    <source>
        <dbReference type="PIRSR" id="PIRSR606118-50"/>
    </source>
</evidence>
<keyword evidence="1" id="KW-0229">DNA integration</keyword>
<dbReference type="Gene3D" id="3.40.50.1390">
    <property type="entry name" value="Resolvase, N-terminal catalytic domain"/>
    <property type="match status" value="1"/>
</dbReference>
<name>A0A432YCD5_9GAMM</name>
<sequence>MIVGYLRVSSDQQSNDSQRMSIDERFKIERWYQDNSTSGLTKGSERKGLGELLEFVRDGDTVVVYAIDRLGRNTIDVLETVEVLNKKNVALISLREGFDLTTDHGKLLLTMLAGLAELERKNIYARQMAGIKNAREKGKLLGRRKSIDDQSVRDWRVCNNASIRETAEHFGISISSVKRSCSLKK</sequence>
<dbReference type="PROSITE" id="PS51736">
    <property type="entry name" value="RECOMBINASES_3"/>
    <property type="match status" value="1"/>
</dbReference>
<dbReference type="SUPFAM" id="SSF53041">
    <property type="entry name" value="Resolvase-like"/>
    <property type="match status" value="1"/>
</dbReference>
<dbReference type="SMART" id="SM00857">
    <property type="entry name" value="Resolvase"/>
    <property type="match status" value="1"/>
</dbReference>
<dbReference type="GO" id="GO:0015074">
    <property type="term" value="P:DNA integration"/>
    <property type="evidence" value="ECO:0007669"/>
    <property type="project" value="UniProtKB-KW"/>
</dbReference>
<dbReference type="AlphaFoldDB" id="A0A432YCD5"/>
<gene>
    <name evidence="7" type="ORF">CWI76_11125</name>
</gene>
<evidence type="ECO:0000259" key="6">
    <source>
        <dbReference type="PROSITE" id="PS51736"/>
    </source>
</evidence>
<proteinExistence type="predicted"/>
<feature type="active site" description="O-(5'-phospho-DNA)-serine intermediate" evidence="4 5">
    <location>
        <position position="9"/>
    </location>
</feature>
<keyword evidence="2" id="KW-0238">DNA-binding</keyword>
<keyword evidence="8" id="KW-1185">Reference proteome</keyword>
<protein>
    <submittedName>
        <fullName evidence="7">Resolvase</fullName>
    </submittedName>
</protein>
<evidence type="ECO:0000256" key="2">
    <source>
        <dbReference type="ARBA" id="ARBA00023125"/>
    </source>
</evidence>
<dbReference type="InterPro" id="IPR050639">
    <property type="entry name" value="SSR_resolvase"/>
</dbReference>
<evidence type="ECO:0000313" key="8">
    <source>
        <dbReference type="Proteomes" id="UP000288127"/>
    </source>
</evidence>
<organism evidence="7 8">
    <name type="scientific">Pseudidiomarina marina</name>
    <dbReference type="NCBI Taxonomy" id="502366"/>
    <lineage>
        <taxon>Bacteria</taxon>
        <taxon>Pseudomonadati</taxon>
        <taxon>Pseudomonadota</taxon>
        <taxon>Gammaproteobacteria</taxon>
        <taxon>Alteromonadales</taxon>
        <taxon>Idiomarinaceae</taxon>
        <taxon>Pseudidiomarina</taxon>
    </lineage>
</organism>
<dbReference type="GO" id="GO:0003677">
    <property type="term" value="F:DNA binding"/>
    <property type="evidence" value="ECO:0007669"/>
    <property type="project" value="UniProtKB-KW"/>
</dbReference>
<dbReference type="PANTHER" id="PTHR30461:SF2">
    <property type="entry name" value="SERINE RECOMBINASE PINE-RELATED"/>
    <property type="match status" value="1"/>
</dbReference>